<dbReference type="GO" id="GO:0008747">
    <property type="term" value="F:N-acetylneuraminate lyase activity"/>
    <property type="evidence" value="ECO:0007669"/>
    <property type="project" value="TreeGrafter"/>
</dbReference>
<dbReference type="EMBL" id="UINC01003033">
    <property type="protein sequence ID" value="SVA02725.1"/>
    <property type="molecule type" value="Genomic_DNA"/>
</dbReference>
<organism evidence="1">
    <name type="scientific">marine metagenome</name>
    <dbReference type="NCBI Taxonomy" id="408172"/>
    <lineage>
        <taxon>unclassified sequences</taxon>
        <taxon>metagenomes</taxon>
        <taxon>ecological metagenomes</taxon>
    </lineage>
</organism>
<gene>
    <name evidence="1" type="ORF">METZ01_LOCUS55579</name>
</gene>
<dbReference type="Gene3D" id="3.20.20.70">
    <property type="entry name" value="Aldolase class I"/>
    <property type="match status" value="1"/>
</dbReference>
<dbReference type="InterPro" id="IPR013785">
    <property type="entry name" value="Aldolase_TIM"/>
</dbReference>
<dbReference type="SMART" id="SM01130">
    <property type="entry name" value="DHDPS"/>
    <property type="match status" value="1"/>
</dbReference>
<name>A0A381SF82_9ZZZZ</name>
<dbReference type="PIRSF" id="PIRSF001365">
    <property type="entry name" value="DHDPS"/>
    <property type="match status" value="1"/>
</dbReference>
<dbReference type="AlphaFoldDB" id="A0A381SF82"/>
<dbReference type="GO" id="GO:0005829">
    <property type="term" value="C:cytosol"/>
    <property type="evidence" value="ECO:0007669"/>
    <property type="project" value="TreeGrafter"/>
</dbReference>
<dbReference type="Pfam" id="PF00701">
    <property type="entry name" value="DHDPS"/>
    <property type="match status" value="1"/>
</dbReference>
<protein>
    <recommendedName>
        <fullName evidence="2">Dihydrodipicolinate synthase</fullName>
    </recommendedName>
</protein>
<proteinExistence type="predicted"/>
<dbReference type="CDD" id="cd00408">
    <property type="entry name" value="DHDPS-like"/>
    <property type="match status" value="1"/>
</dbReference>
<dbReference type="PANTHER" id="PTHR42849:SF1">
    <property type="entry name" value="N-ACETYLNEURAMINATE LYASE"/>
    <property type="match status" value="1"/>
</dbReference>
<dbReference type="SUPFAM" id="SSF51569">
    <property type="entry name" value="Aldolase"/>
    <property type="match status" value="1"/>
</dbReference>
<reference evidence="1" key="1">
    <citation type="submission" date="2018-05" db="EMBL/GenBank/DDBJ databases">
        <authorList>
            <person name="Lanie J.A."/>
            <person name="Ng W.-L."/>
            <person name="Kazmierczak K.M."/>
            <person name="Andrzejewski T.M."/>
            <person name="Davidsen T.M."/>
            <person name="Wayne K.J."/>
            <person name="Tettelin H."/>
            <person name="Glass J.I."/>
            <person name="Rusch D."/>
            <person name="Podicherti R."/>
            <person name="Tsui H.-C.T."/>
            <person name="Winkler M.E."/>
        </authorList>
    </citation>
    <scope>NUCLEOTIDE SEQUENCE</scope>
</reference>
<accession>A0A381SF82</accession>
<dbReference type="PANTHER" id="PTHR42849">
    <property type="entry name" value="N-ACETYLNEURAMINATE LYASE"/>
    <property type="match status" value="1"/>
</dbReference>
<evidence type="ECO:0008006" key="2">
    <source>
        <dbReference type="Google" id="ProtNLM"/>
    </source>
</evidence>
<dbReference type="GO" id="GO:0019262">
    <property type="term" value="P:N-acetylneuraminate catabolic process"/>
    <property type="evidence" value="ECO:0007669"/>
    <property type="project" value="TreeGrafter"/>
</dbReference>
<dbReference type="InterPro" id="IPR002220">
    <property type="entry name" value="DapA-like"/>
</dbReference>
<evidence type="ECO:0000313" key="1">
    <source>
        <dbReference type="EMBL" id="SVA02725.1"/>
    </source>
</evidence>
<sequence>MYLEVITNGIIMDFDKVKKKLFGCYVTIPTPFEDKENLPVNYLALRKYARFLIDSGLDANYATYLAGGAAGDFSTMSLDERLLVGETVADEVNGKVPLALGGQTTSTLELVKLAKAAQSMNYDFLQISCPFYFTHTEDDFLEFVREGAKAAPKVGMIVYNTFWTSTNVSNQLVSKLSEIPNIVGLKWATPRTDAMEFEDITSSFSDRFTIIDNNLFFPYSSMPSLNARSFEVHLCNYWPEWGIKLIDEIHSKNFEEIARMMIEEAMPFYKLWVSIEKNYTSGDGYLDKLCMELIGLPSSRCRPPTRDIRKIYREDTLSMMQETGVPRLIKD</sequence>